<evidence type="ECO:0000313" key="2">
    <source>
        <dbReference type="EMBL" id="GFR63436.1"/>
    </source>
</evidence>
<sequence>MRPSVDILTADQQIKDQLDNAKMVLASPLAFFTIPFNFWFFIVSLETVFFITVPKFKVTLVVVVVVVAIVIVVVVAAEASSSVVVIVVVV</sequence>
<feature type="transmembrane region" description="Helical" evidence="1">
    <location>
        <begin position="29"/>
        <end position="53"/>
    </location>
</feature>
<dbReference type="AlphaFoldDB" id="A0AAV4ERR0"/>
<protein>
    <recommendedName>
        <fullName evidence="4">Transmembrane protein</fullName>
    </recommendedName>
</protein>
<keyword evidence="3" id="KW-1185">Reference proteome</keyword>
<name>A0AAV4ERR0_9GAST</name>
<proteinExistence type="predicted"/>
<organism evidence="2 3">
    <name type="scientific">Elysia marginata</name>
    <dbReference type="NCBI Taxonomy" id="1093978"/>
    <lineage>
        <taxon>Eukaryota</taxon>
        <taxon>Metazoa</taxon>
        <taxon>Spiralia</taxon>
        <taxon>Lophotrochozoa</taxon>
        <taxon>Mollusca</taxon>
        <taxon>Gastropoda</taxon>
        <taxon>Heterobranchia</taxon>
        <taxon>Euthyneura</taxon>
        <taxon>Panpulmonata</taxon>
        <taxon>Sacoglossa</taxon>
        <taxon>Placobranchoidea</taxon>
        <taxon>Plakobranchidae</taxon>
        <taxon>Elysia</taxon>
    </lineage>
</organism>
<evidence type="ECO:0000256" key="1">
    <source>
        <dbReference type="SAM" id="Phobius"/>
    </source>
</evidence>
<gene>
    <name evidence="2" type="ORF">ElyMa_003604400</name>
</gene>
<feature type="transmembrane region" description="Helical" evidence="1">
    <location>
        <begin position="60"/>
        <end position="89"/>
    </location>
</feature>
<keyword evidence="1" id="KW-0472">Membrane</keyword>
<accession>A0AAV4ERR0</accession>
<keyword evidence="1" id="KW-1133">Transmembrane helix</keyword>
<dbReference type="Proteomes" id="UP000762676">
    <property type="component" value="Unassembled WGS sequence"/>
</dbReference>
<evidence type="ECO:0000313" key="3">
    <source>
        <dbReference type="Proteomes" id="UP000762676"/>
    </source>
</evidence>
<feature type="non-terminal residue" evidence="2">
    <location>
        <position position="90"/>
    </location>
</feature>
<reference evidence="2 3" key="1">
    <citation type="journal article" date="2021" name="Elife">
        <title>Chloroplast acquisition without the gene transfer in kleptoplastic sea slugs, Plakobranchus ocellatus.</title>
        <authorList>
            <person name="Maeda T."/>
            <person name="Takahashi S."/>
            <person name="Yoshida T."/>
            <person name="Shimamura S."/>
            <person name="Takaki Y."/>
            <person name="Nagai Y."/>
            <person name="Toyoda A."/>
            <person name="Suzuki Y."/>
            <person name="Arimoto A."/>
            <person name="Ishii H."/>
            <person name="Satoh N."/>
            <person name="Nishiyama T."/>
            <person name="Hasebe M."/>
            <person name="Maruyama T."/>
            <person name="Minagawa J."/>
            <person name="Obokata J."/>
            <person name="Shigenobu S."/>
        </authorList>
    </citation>
    <scope>NUCLEOTIDE SEQUENCE [LARGE SCALE GENOMIC DNA]</scope>
</reference>
<dbReference type="EMBL" id="BMAT01007406">
    <property type="protein sequence ID" value="GFR63436.1"/>
    <property type="molecule type" value="Genomic_DNA"/>
</dbReference>
<evidence type="ECO:0008006" key="4">
    <source>
        <dbReference type="Google" id="ProtNLM"/>
    </source>
</evidence>
<comment type="caution">
    <text evidence="2">The sequence shown here is derived from an EMBL/GenBank/DDBJ whole genome shotgun (WGS) entry which is preliminary data.</text>
</comment>
<keyword evidence="1" id="KW-0812">Transmembrane</keyword>